<feature type="transmembrane region" description="Helical" evidence="2">
    <location>
        <begin position="6"/>
        <end position="28"/>
    </location>
</feature>
<organism evidence="3 4">
    <name type="scientific">Porites evermanni</name>
    <dbReference type="NCBI Taxonomy" id="104178"/>
    <lineage>
        <taxon>Eukaryota</taxon>
        <taxon>Metazoa</taxon>
        <taxon>Cnidaria</taxon>
        <taxon>Anthozoa</taxon>
        <taxon>Hexacorallia</taxon>
        <taxon>Scleractinia</taxon>
        <taxon>Fungiina</taxon>
        <taxon>Poritidae</taxon>
        <taxon>Porites</taxon>
    </lineage>
</organism>
<feature type="region of interest" description="Disordered" evidence="1">
    <location>
        <begin position="60"/>
        <end position="234"/>
    </location>
</feature>
<evidence type="ECO:0000313" key="3">
    <source>
        <dbReference type="EMBL" id="CAH3196011.1"/>
    </source>
</evidence>
<comment type="caution">
    <text evidence="3">The sequence shown here is derived from an EMBL/GenBank/DDBJ whole genome shotgun (WGS) entry which is preliminary data.</text>
</comment>
<feature type="compositionally biased region" description="Basic residues" evidence="1">
    <location>
        <begin position="60"/>
        <end position="70"/>
    </location>
</feature>
<dbReference type="Proteomes" id="UP001159427">
    <property type="component" value="Unassembled WGS sequence"/>
</dbReference>
<proteinExistence type="predicted"/>
<keyword evidence="4" id="KW-1185">Reference proteome</keyword>
<dbReference type="EMBL" id="CALNXI010004532">
    <property type="protein sequence ID" value="CAH3196011.1"/>
    <property type="molecule type" value="Genomic_DNA"/>
</dbReference>
<feature type="compositionally biased region" description="Basic and acidic residues" evidence="1">
    <location>
        <begin position="118"/>
        <end position="136"/>
    </location>
</feature>
<feature type="compositionally biased region" description="Acidic residues" evidence="1">
    <location>
        <begin position="75"/>
        <end position="101"/>
    </location>
</feature>
<feature type="compositionally biased region" description="Basic and acidic residues" evidence="1">
    <location>
        <begin position="146"/>
        <end position="166"/>
    </location>
</feature>
<feature type="compositionally biased region" description="Basic and acidic residues" evidence="1">
    <location>
        <begin position="184"/>
        <end position="200"/>
    </location>
</feature>
<keyword evidence="2" id="KW-1133">Transmembrane helix</keyword>
<sequence length="234" mass="25792">MQPLDPITLAIIAVVVAVVLSALLLLLFTSREEKFEDVLAAQRSEQDAYLVRSAAVKSAKPRKKFSKGKKKYSDDGEVMEEVSEPLVEETIETSHVEEDESGFSPSGKYFMEADPPDEEKVPLAEEKPSTGIMKERPGKKKSKKAALKEEKSSVSEHHVSFDKPREDVEEVVAQLDSASTLENEPGKFEELEIEEQKLPDSNETAASAKKSRSKPKPAKDKGSIQGQCGVDCNK</sequence>
<protein>
    <submittedName>
        <fullName evidence="3">Uncharacterized protein</fullName>
    </submittedName>
</protein>
<keyword evidence="2" id="KW-0812">Transmembrane</keyword>
<reference evidence="3 4" key="1">
    <citation type="submission" date="2022-05" db="EMBL/GenBank/DDBJ databases">
        <authorList>
            <consortium name="Genoscope - CEA"/>
            <person name="William W."/>
        </authorList>
    </citation>
    <scope>NUCLEOTIDE SEQUENCE [LARGE SCALE GENOMIC DNA]</scope>
</reference>
<name>A0ABN8SXW8_9CNID</name>
<keyword evidence="2" id="KW-0472">Membrane</keyword>
<evidence type="ECO:0000313" key="4">
    <source>
        <dbReference type="Proteomes" id="UP001159427"/>
    </source>
</evidence>
<evidence type="ECO:0000256" key="1">
    <source>
        <dbReference type="SAM" id="MobiDB-lite"/>
    </source>
</evidence>
<gene>
    <name evidence="3" type="ORF">PEVE_00031606</name>
</gene>
<evidence type="ECO:0000256" key="2">
    <source>
        <dbReference type="SAM" id="Phobius"/>
    </source>
</evidence>
<accession>A0ABN8SXW8</accession>